<reference evidence="2 3" key="1">
    <citation type="submission" date="2010-08" db="EMBL/GenBank/DDBJ databases">
        <authorList>
            <person name="Durkin A.S."/>
            <person name="Madupu R."/>
            <person name="Torralba M."/>
            <person name="Gillis M."/>
            <person name="Methe B."/>
            <person name="Sutton G."/>
            <person name="Nelson K.E."/>
        </authorList>
    </citation>
    <scope>NUCLEOTIDE SEQUENCE [LARGE SCALE GENOMIC DNA]</scope>
    <source>
        <strain evidence="2 3">FB035-09AN</strain>
    </source>
</reference>
<evidence type="ECO:0000259" key="1">
    <source>
        <dbReference type="Pfam" id="PF04965"/>
    </source>
</evidence>
<accession>E1KTY7</accession>
<gene>
    <name evidence="2" type="ORF">HMPREF9296_0862</name>
</gene>
<dbReference type="AlphaFoldDB" id="E1KTY7"/>
<proteinExistence type="predicted"/>
<dbReference type="Gene3D" id="3.10.450.40">
    <property type="match status" value="1"/>
</dbReference>
<sequence>MRIKTWLSGCNVLYLQLPIGGELNKLKCTMDYLKIPLDLSVALKGTLARCSPEESIAQNIMLLIVSHPGEIFGKYEYGSIIWELEFNQLVKVRDWEETVRNSLVQSITAYERRLKDVRVDVHLSEIEEDLLGKNPNIRRQASITVHAQIESTDIPFVFNTLVYISPLSQ</sequence>
<name>E1KTY7_9BACT</name>
<dbReference type="eggNOG" id="COG3628">
    <property type="taxonomic scope" value="Bacteria"/>
</dbReference>
<dbReference type="InterPro" id="IPR007048">
    <property type="entry name" value="IraD/Gp25-like"/>
</dbReference>
<dbReference type="Proteomes" id="UP000003610">
    <property type="component" value="Unassembled WGS sequence"/>
</dbReference>
<dbReference type="SUPFAM" id="SSF160719">
    <property type="entry name" value="gpW/gp25-like"/>
    <property type="match status" value="1"/>
</dbReference>
<feature type="domain" description="IraD/Gp25-like" evidence="1">
    <location>
        <begin position="52"/>
        <end position="152"/>
    </location>
</feature>
<protein>
    <submittedName>
        <fullName evidence="2">Putative lysozyme</fullName>
    </submittedName>
</protein>
<dbReference type="STRING" id="866771.HMPREF9296_0862"/>
<evidence type="ECO:0000313" key="2">
    <source>
        <dbReference type="EMBL" id="EFL45041.1"/>
    </source>
</evidence>
<evidence type="ECO:0000313" key="3">
    <source>
        <dbReference type="Proteomes" id="UP000003610"/>
    </source>
</evidence>
<comment type="caution">
    <text evidence="2">The sequence shown here is derived from an EMBL/GenBank/DDBJ whole genome shotgun (WGS) entry which is preliminary data.</text>
</comment>
<dbReference type="EMBL" id="AEDO01000058">
    <property type="protein sequence ID" value="EFL45041.1"/>
    <property type="molecule type" value="Genomic_DNA"/>
</dbReference>
<dbReference type="Pfam" id="PF04965">
    <property type="entry name" value="GPW_gp25"/>
    <property type="match status" value="1"/>
</dbReference>
<organism evidence="2 3">
    <name type="scientific">Prevotella disiens FB035-09AN</name>
    <dbReference type="NCBI Taxonomy" id="866771"/>
    <lineage>
        <taxon>Bacteria</taxon>
        <taxon>Pseudomonadati</taxon>
        <taxon>Bacteroidota</taxon>
        <taxon>Bacteroidia</taxon>
        <taxon>Bacteroidales</taxon>
        <taxon>Prevotellaceae</taxon>
        <taxon>Prevotella</taxon>
    </lineage>
</organism>